<gene>
    <name evidence="1" type="ORF">DR950_06680</name>
</gene>
<dbReference type="EMBL" id="QVIG01000001">
    <property type="protein sequence ID" value="RGD57521.1"/>
    <property type="molecule type" value="Genomic_DNA"/>
</dbReference>
<proteinExistence type="predicted"/>
<evidence type="ECO:0000313" key="2">
    <source>
        <dbReference type="Proteomes" id="UP000263377"/>
    </source>
</evidence>
<sequence length="59" mass="6286">MQNPAFSNRIPSTYFATTGIGDSGEGEQVLNVQNVSGHDVTIQAGQTFQVPLYNGSPDE</sequence>
<keyword evidence="2" id="KW-1185">Reference proteome</keyword>
<reference evidence="1 2" key="1">
    <citation type="submission" date="2018-08" db="EMBL/GenBank/DDBJ databases">
        <title>Diversity &amp; Physiological Properties of Lignin-Decomposing Actinobacteria from Soil.</title>
        <authorList>
            <person name="Roh S.G."/>
            <person name="Kim S.B."/>
        </authorList>
    </citation>
    <scope>NUCLEOTIDE SEQUENCE [LARGE SCALE GENOMIC DNA]</scope>
    <source>
        <strain evidence="1 2">MMS17-GH009</strain>
    </source>
</reference>
<organism evidence="1 2">
    <name type="scientific">Kitasatospora xanthocidica</name>
    <dbReference type="NCBI Taxonomy" id="83382"/>
    <lineage>
        <taxon>Bacteria</taxon>
        <taxon>Bacillati</taxon>
        <taxon>Actinomycetota</taxon>
        <taxon>Actinomycetes</taxon>
        <taxon>Kitasatosporales</taxon>
        <taxon>Streptomycetaceae</taxon>
        <taxon>Kitasatospora</taxon>
    </lineage>
</organism>
<name>A0A372ZP73_9ACTN</name>
<evidence type="ECO:0000313" key="1">
    <source>
        <dbReference type="EMBL" id="RGD57521.1"/>
    </source>
</evidence>
<protein>
    <submittedName>
        <fullName evidence="1">Uncharacterized protein</fullName>
    </submittedName>
</protein>
<comment type="caution">
    <text evidence="1">The sequence shown here is derived from an EMBL/GenBank/DDBJ whole genome shotgun (WGS) entry which is preliminary data.</text>
</comment>
<dbReference type="Proteomes" id="UP000263377">
    <property type="component" value="Unassembled WGS sequence"/>
</dbReference>
<accession>A0A372ZP73</accession>
<dbReference type="AlphaFoldDB" id="A0A372ZP73"/>
<dbReference type="RefSeq" id="WP_049650462.1">
    <property type="nucleotide sequence ID" value="NZ_QVIG01000001.1"/>
</dbReference>